<keyword evidence="2" id="KW-0456">Lyase</keyword>
<reference evidence="2 3" key="1">
    <citation type="submission" date="2016-07" db="EMBL/GenBank/DDBJ databases">
        <title>Developing Vibrio natriegens as a novel, fast-growing host for biotechnology.</title>
        <authorList>
            <person name="Weinstock M.T."/>
            <person name="Hesek E.D."/>
            <person name="Wilson C.M."/>
            <person name="Gibson D.G."/>
        </authorList>
    </citation>
    <scope>NUCLEOTIDE SEQUENCE [LARGE SCALE GENOMIC DNA]</scope>
    <source>
        <strain evidence="2 3">ATCC 14048</strain>
    </source>
</reference>
<dbReference type="SUPFAM" id="SSF54593">
    <property type="entry name" value="Glyoxalase/Bleomycin resistance protein/Dihydroxybiphenyl dioxygenase"/>
    <property type="match status" value="1"/>
</dbReference>
<keyword evidence="3" id="KW-1185">Reference proteome</keyword>
<dbReference type="PROSITE" id="PS51819">
    <property type="entry name" value="VOC"/>
    <property type="match status" value="1"/>
</dbReference>
<dbReference type="Proteomes" id="UP000092741">
    <property type="component" value="Chromosome 2"/>
</dbReference>
<dbReference type="InterPro" id="IPR004360">
    <property type="entry name" value="Glyas_Fos-R_dOase_dom"/>
</dbReference>
<dbReference type="GO" id="GO:0016829">
    <property type="term" value="F:lyase activity"/>
    <property type="evidence" value="ECO:0007669"/>
    <property type="project" value="UniProtKB-KW"/>
</dbReference>
<dbReference type="InterPro" id="IPR037523">
    <property type="entry name" value="VOC_core"/>
</dbReference>
<evidence type="ECO:0000313" key="3">
    <source>
        <dbReference type="Proteomes" id="UP000092741"/>
    </source>
</evidence>
<accession>A0AAN0Y783</accession>
<protein>
    <submittedName>
        <fullName evidence="2">Lactoylglutathione lyase</fullName>
    </submittedName>
</protein>
<dbReference type="KEGG" id="vna:PN96_17730"/>
<dbReference type="RefSeq" id="WP_020334108.1">
    <property type="nucleotide sequence ID" value="NZ_ATFJ01000017.1"/>
</dbReference>
<feature type="domain" description="VOC" evidence="1">
    <location>
        <begin position="4"/>
        <end position="129"/>
    </location>
</feature>
<dbReference type="Pfam" id="PF00903">
    <property type="entry name" value="Glyoxalase"/>
    <property type="match status" value="1"/>
</dbReference>
<dbReference type="EMBL" id="CP016346">
    <property type="protein sequence ID" value="ANQ15300.1"/>
    <property type="molecule type" value="Genomic_DNA"/>
</dbReference>
<dbReference type="GeneID" id="70914675"/>
<organism evidence="2 3">
    <name type="scientific">Vibrio natriegens NBRC 15636 = ATCC 14048 = DSM 759</name>
    <dbReference type="NCBI Taxonomy" id="1219067"/>
    <lineage>
        <taxon>Bacteria</taxon>
        <taxon>Pseudomonadati</taxon>
        <taxon>Pseudomonadota</taxon>
        <taxon>Gammaproteobacteria</taxon>
        <taxon>Vibrionales</taxon>
        <taxon>Vibrionaceae</taxon>
        <taxon>Vibrio</taxon>
    </lineage>
</organism>
<name>A0AAN0Y783_VIBNA</name>
<evidence type="ECO:0000259" key="1">
    <source>
        <dbReference type="PROSITE" id="PS51819"/>
    </source>
</evidence>
<dbReference type="AlphaFoldDB" id="A0AAN0Y783"/>
<dbReference type="InterPro" id="IPR029068">
    <property type="entry name" value="Glyas_Bleomycin-R_OHBP_Dase"/>
</dbReference>
<sequence length="142" mass="16395">MKSYVEHANISVVDAQKTIQFLIAAVPEWTVRGGGKIDNWFGRTIEWFHVGDDHSYIAISSGGKGEANHWTSQFTGVKHVGIVVPNVEALIERLRLAGYELDHRGDEHPFRKNVYYMEDHGMQFEFIEYFSDVYSERNDYSH</sequence>
<gene>
    <name evidence="2" type="ORF">BA890_21575</name>
</gene>
<proteinExistence type="predicted"/>
<dbReference type="Gene3D" id="3.10.180.10">
    <property type="entry name" value="2,3-Dihydroxybiphenyl 1,2-Dioxygenase, domain 1"/>
    <property type="match status" value="1"/>
</dbReference>
<evidence type="ECO:0000313" key="2">
    <source>
        <dbReference type="EMBL" id="ANQ15300.1"/>
    </source>
</evidence>